<dbReference type="EMBL" id="LZKJ01000020">
    <property type="protein sequence ID" value="OBI52583.1"/>
    <property type="molecule type" value="Genomic_DNA"/>
</dbReference>
<dbReference type="GO" id="GO:0004672">
    <property type="term" value="F:protein kinase activity"/>
    <property type="evidence" value="ECO:0007669"/>
    <property type="project" value="InterPro"/>
</dbReference>
<proteinExistence type="predicted"/>
<protein>
    <recommendedName>
        <fullName evidence="1">Protein kinase domain-containing protein</fullName>
    </recommendedName>
</protein>
<dbReference type="GO" id="GO:0005524">
    <property type="term" value="F:ATP binding"/>
    <property type="evidence" value="ECO:0007669"/>
    <property type="project" value="InterPro"/>
</dbReference>
<evidence type="ECO:0000313" key="3">
    <source>
        <dbReference type="Proteomes" id="UP000093592"/>
    </source>
</evidence>
<evidence type="ECO:0000313" key="2">
    <source>
        <dbReference type="EMBL" id="OBI52583.1"/>
    </source>
</evidence>
<reference evidence="3" key="1">
    <citation type="submission" date="2016-06" db="EMBL/GenBank/DDBJ databases">
        <authorList>
            <person name="Sutton G."/>
            <person name="Brinkac L."/>
            <person name="Sanka R."/>
            <person name="Adams M."/>
            <person name="Lau E."/>
            <person name="Sam S."/>
            <person name="Sreng N."/>
            <person name="Him V."/>
            <person name="Kerleguer A."/>
            <person name="Cheng S."/>
        </authorList>
    </citation>
    <scope>NUCLEOTIDE SEQUENCE [LARGE SCALE GENOMIC DNA]</scope>
    <source>
        <strain evidence="3">E861</strain>
    </source>
</reference>
<dbReference type="SUPFAM" id="SSF56112">
    <property type="entry name" value="Protein kinase-like (PK-like)"/>
    <property type="match status" value="1"/>
</dbReference>
<accession>A0A1A2ZSA8</accession>
<sequence length="287" mass="31312">TRQVIARERLGVLAKIGQGGQGVVYRAPNVKTKFATSMVYKEYKAAMRAGVDFTALAAMPALVEDSLSYAEAERLISSAAWPCALVEDGGASTGFVMPAIPDEFFIELTTVKGVSRTTAEFQHLLNHSSVLAARGLNITDVQRYSLLREVASALAFLHKHGVCVGDISPKNLLFSLTPHEAVYFIDCDAMRINAVSALPQMETPGWDSPSGEERATIYTDSYKLGLLALRLLAGDHDTKNPHHIPATATDLLRQIITDTLTNQPHQRPLPEAWTYVLGHAIEHAQHP</sequence>
<evidence type="ECO:0000259" key="1">
    <source>
        <dbReference type="PROSITE" id="PS50011"/>
    </source>
</evidence>
<gene>
    <name evidence="2" type="ORF">A5707_12205</name>
</gene>
<feature type="domain" description="Protein kinase" evidence="1">
    <location>
        <begin position="10"/>
        <end position="287"/>
    </location>
</feature>
<feature type="non-terminal residue" evidence="2">
    <location>
        <position position="1"/>
    </location>
</feature>
<name>A0A1A2ZSA8_9MYCO</name>
<dbReference type="RefSeq" id="WP_065012744.1">
    <property type="nucleotide sequence ID" value="NZ_LZKJ01000020.1"/>
</dbReference>
<dbReference type="PROSITE" id="PS50011">
    <property type="entry name" value="PROTEIN_KINASE_DOM"/>
    <property type="match status" value="1"/>
</dbReference>
<organism evidence="2 3">
    <name type="scientific">Mycobacterium kyorinense</name>
    <dbReference type="NCBI Taxonomy" id="487514"/>
    <lineage>
        <taxon>Bacteria</taxon>
        <taxon>Bacillati</taxon>
        <taxon>Actinomycetota</taxon>
        <taxon>Actinomycetes</taxon>
        <taxon>Mycobacteriales</taxon>
        <taxon>Mycobacteriaceae</taxon>
        <taxon>Mycobacterium</taxon>
    </lineage>
</organism>
<dbReference type="Gene3D" id="1.10.510.10">
    <property type="entry name" value="Transferase(Phosphotransferase) domain 1"/>
    <property type="match status" value="1"/>
</dbReference>
<feature type="non-terminal residue" evidence="2">
    <location>
        <position position="287"/>
    </location>
</feature>
<dbReference type="InterPro" id="IPR011009">
    <property type="entry name" value="Kinase-like_dom_sf"/>
</dbReference>
<comment type="caution">
    <text evidence="2">The sequence shown here is derived from an EMBL/GenBank/DDBJ whole genome shotgun (WGS) entry which is preliminary data.</text>
</comment>
<dbReference type="Proteomes" id="UP000093592">
    <property type="component" value="Unassembled WGS sequence"/>
</dbReference>
<dbReference type="AlphaFoldDB" id="A0A1A2ZSA8"/>
<dbReference type="InterPro" id="IPR000719">
    <property type="entry name" value="Prot_kinase_dom"/>
</dbReference>